<dbReference type="PRINTS" id="PR00380">
    <property type="entry name" value="KINESINHEAVY"/>
</dbReference>
<dbReference type="GeneID" id="5233519"/>
<comment type="similarity">
    <text evidence="6 7">Belongs to the TRAFAC class myosin-kinesin ATPase superfamily. Kinesin family.</text>
</comment>
<dbReference type="HOGENOM" id="CLU_001485_21_2_1"/>
<evidence type="ECO:0000256" key="4">
    <source>
        <dbReference type="ARBA" id="ARBA00023054"/>
    </source>
</evidence>
<dbReference type="InterPro" id="IPR001752">
    <property type="entry name" value="Kinesin_motor_dom"/>
</dbReference>
<dbReference type="KEGG" id="lel:PVL30_003633"/>
<feature type="binding site" evidence="6">
    <location>
        <begin position="191"/>
        <end position="198"/>
    </location>
    <ligand>
        <name>ATP</name>
        <dbReference type="ChEBI" id="CHEBI:30616"/>
    </ligand>
</feature>
<dbReference type="GO" id="GO:0008017">
    <property type="term" value="F:microtubule binding"/>
    <property type="evidence" value="ECO:0007669"/>
    <property type="project" value="InterPro"/>
</dbReference>
<dbReference type="GO" id="GO:0035371">
    <property type="term" value="C:microtubule plus-end"/>
    <property type="evidence" value="ECO:0007669"/>
    <property type="project" value="EnsemblFungi"/>
</dbReference>
<evidence type="ECO:0000256" key="7">
    <source>
        <dbReference type="RuleBase" id="RU000394"/>
    </source>
</evidence>
<dbReference type="GO" id="GO:0030473">
    <property type="term" value="P:nuclear migration along microtubule"/>
    <property type="evidence" value="ECO:0007669"/>
    <property type="project" value="EnsemblFungi"/>
</dbReference>
<gene>
    <name evidence="10" type="ORF">LELG_02789</name>
</gene>
<evidence type="ECO:0000259" key="9">
    <source>
        <dbReference type="PROSITE" id="PS50067"/>
    </source>
</evidence>
<dbReference type="PANTHER" id="PTHR47968">
    <property type="entry name" value="CENTROMERE PROTEIN E"/>
    <property type="match status" value="1"/>
</dbReference>
<dbReference type="STRING" id="379508.A5DZK2"/>
<dbReference type="FunCoup" id="A5DZK2">
    <property type="interactions" value="85"/>
</dbReference>
<keyword evidence="3 6" id="KW-0067">ATP-binding</keyword>
<sequence>MADKTVSAATSFSLAVSTAKVATASTSSTTSITETPASTPLSAFVAPSAKQSSISVAVRVRPFTTNENNKLIRNDDDEMLMGDGCLSTPTSQQQSSSSQKKVFAPIGLRKIIKVVDDRMLIFDPPETNPIAKMQKNAFPNSFKGSRIREHKFVFDRLFDEDTAQDEVYHNTTKPLLDSVLDGYNATVFAYGATGCGKTHTILGTPEQPGVIFLTMKELYEKINELKDTKIIDVSLSYLEIYNETIRDLLTPETDFKKLIIREDSNQKISVSNLSTHRPNSVDEVMELILRGNMNRTSSPTEANATSSRSHAVLQINVVQKNRTGDITEDHTFATLSIIDLAGSERAAATKNRGARLNEGANINKSLLALGNCINALCDPRRRNHVPYRDSKLTRLLKFSLGGNCKTVMIVCVSPSSQHYDETLNTLKYADRAKEIKTKVMRNQQSLDRHVGSYLKMITEQKLEIEELRAREGKVIEIDREKQEKLRHEAFVLLQEQIATIKRNLYKNTQERCKKCLLLAKRKLLLLQKVQVEQLLLNANSGMLESNQESTIRDLCEQIVSKLNSQIPEIEEQYSQQYEVDYILGDSAMQGLSKLQNEKGWTEYHTTIYMQQLENLSKEVQIDQLVKSLALFDQLIRSMYEFIYLGIEGEIVNVLQNLVNGNFETALQYHASEYIRERLWYQQPLNNSAQHPLQQHDSNSLSSLPLKKLRGFKNNTHSSSNKTSPTRTSPLKTSPTRASPTRSSPMKPPLKRIKSSQNRKAKKVFRWGEGAQTTENVAPNTKAPDGPQQLHHQHQSRQQRQMDSSFDDTVVNTSALAMLDTLEQGSPTIDHVLDLDLLFNPVLESPQSPQPPQLQSTNLFAKSPLSEKLSKNILCPNTIGDERNKAEQKMEQLSGLLVNRRLNASLIELRRPLLNTLAASRLTQTED</sequence>
<dbReference type="GO" id="GO:0008574">
    <property type="term" value="F:plus-end-directed microtubule motor activity"/>
    <property type="evidence" value="ECO:0007669"/>
    <property type="project" value="EnsemblFungi"/>
</dbReference>
<reference evidence="10 11" key="1">
    <citation type="journal article" date="2009" name="Nature">
        <title>Evolution of pathogenicity and sexual reproduction in eight Candida genomes.</title>
        <authorList>
            <person name="Butler G."/>
            <person name="Rasmussen M.D."/>
            <person name="Lin M.F."/>
            <person name="Santos M.A."/>
            <person name="Sakthikumar S."/>
            <person name="Munro C.A."/>
            <person name="Rheinbay E."/>
            <person name="Grabherr M."/>
            <person name="Forche A."/>
            <person name="Reedy J.L."/>
            <person name="Agrafioti I."/>
            <person name="Arnaud M.B."/>
            <person name="Bates S."/>
            <person name="Brown A.J."/>
            <person name="Brunke S."/>
            <person name="Costanzo M.C."/>
            <person name="Fitzpatrick D.A."/>
            <person name="de Groot P.W."/>
            <person name="Harris D."/>
            <person name="Hoyer L.L."/>
            <person name="Hube B."/>
            <person name="Klis F.M."/>
            <person name="Kodira C."/>
            <person name="Lennard N."/>
            <person name="Logue M.E."/>
            <person name="Martin R."/>
            <person name="Neiman A.M."/>
            <person name="Nikolaou E."/>
            <person name="Quail M.A."/>
            <person name="Quinn J."/>
            <person name="Santos M.C."/>
            <person name="Schmitzberger F.F."/>
            <person name="Sherlock G."/>
            <person name="Shah P."/>
            <person name="Silverstein K.A."/>
            <person name="Skrzypek M.S."/>
            <person name="Soll D."/>
            <person name="Staggs R."/>
            <person name="Stansfield I."/>
            <person name="Stumpf M.P."/>
            <person name="Sudbery P.E."/>
            <person name="Srikantha T."/>
            <person name="Zeng Q."/>
            <person name="Berman J."/>
            <person name="Berriman M."/>
            <person name="Heitman J."/>
            <person name="Gow N.A."/>
            <person name="Lorenz M.C."/>
            <person name="Birren B.W."/>
            <person name="Kellis M."/>
            <person name="Cuomo C.A."/>
        </authorList>
    </citation>
    <scope>NUCLEOTIDE SEQUENCE [LARGE SCALE GENOMIC DNA]</scope>
    <source>
        <strain evidence="11">ATCC 11503 / BCRC 21390 / CBS 2605 / JCM 1781 / NBRC 1676 / NRRL YB-4239</strain>
    </source>
</reference>
<proteinExistence type="inferred from homology"/>
<accession>A5DZK2</accession>
<dbReference type="InterPro" id="IPR019821">
    <property type="entry name" value="Kinesin_motor_CS"/>
</dbReference>
<dbReference type="GO" id="GO:0051228">
    <property type="term" value="P:mitotic spindle disassembly"/>
    <property type="evidence" value="ECO:0007669"/>
    <property type="project" value="EnsemblFungi"/>
</dbReference>
<dbReference type="GO" id="GO:0061673">
    <property type="term" value="C:mitotic spindle astral microtubule"/>
    <property type="evidence" value="ECO:0007669"/>
    <property type="project" value="EnsemblFungi"/>
</dbReference>
<feature type="compositionally biased region" description="Low complexity" evidence="8">
    <location>
        <begin position="732"/>
        <end position="744"/>
    </location>
</feature>
<evidence type="ECO:0000256" key="2">
    <source>
        <dbReference type="ARBA" id="ARBA00022741"/>
    </source>
</evidence>
<protein>
    <recommendedName>
        <fullName evidence="7">Kinesin-like protein</fullName>
    </recommendedName>
</protein>
<dbReference type="PROSITE" id="PS50067">
    <property type="entry name" value="KINESIN_MOTOR_2"/>
    <property type="match status" value="1"/>
</dbReference>
<evidence type="ECO:0000256" key="3">
    <source>
        <dbReference type="ARBA" id="ARBA00022840"/>
    </source>
</evidence>
<feature type="compositionally biased region" description="Basic residues" evidence="8">
    <location>
        <begin position="748"/>
        <end position="764"/>
    </location>
</feature>
<evidence type="ECO:0000313" key="11">
    <source>
        <dbReference type="Proteomes" id="UP000001996"/>
    </source>
</evidence>
<dbReference type="VEuPathDB" id="FungiDB:LELG_02789"/>
<dbReference type="GO" id="GO:0032888">
    <property type="term" value="P:regulation of mitotic spindle elongation"/>
    <property type="evidence" value="ECO:0007669"/>
    <property type="project" value="EnsemblFungi"/>
</dbReference>
<keyword evidence="5 6" id="KW-0505">Motor protein</keyword>
<organism evidence="10 11">
    <name type="scientific">Lodderomyces elongisporus (strain ATCC 11503 / CBS 2605 / JCM 1781 / NBRC 1676 / NRRL YB-4239)</name>
    <name type="common">Yeast</name>
    <name type="synonym">Saccharomyces elongisporus</name>
    <dbReference type="NCBI Taxonomy" id="379508"/>
    <lineage>
        <taxon>Eukaryota</taxon>
        <taxon>Fungi</taxon>
        <taxon>Dikarya</taxon>
        <taxon>Ascomycota</taxon>
        <taxon>Saccharomycotina</taxon>
        <taxon>Pichiomycetes</taxon>
        <taxon>Debaryomycetaceae</taxon>
        <taxon>Candida/Lodderomyces clade</taxon>
        <taxon>Lodderomyces</taxon>
    </lineage>
</organism>
<keyword evidence="4" id="KW-0175">Coiled coil</keyword>
<dbReference type="GO" id="GO:0070463">
    <property type="term" value="F:tubulin-dependent ATPase activity"/>
    <property type="evidence" value="ECO:0007669"/>
    <property type="project" value="EnsemblFungi"/>
</dbReference>
<dbReference type="GO" id="GO:0005880">
    <property type="term" value="C:nuclear microtubule"/>
    <property type="evidence" value="ECO:0007669"/>
    <property type="project" value="EnsemblFungi"/>
</dbReference>
<feature type="compositionally biased region" description="Low complexity" evidence="8">
    <location>
        <begin position="712"/>
        <end position="723"/>
    </location>
</feature>
<feature type="domain" description="Kinesin motor" evidence="9">
    <location>
        <begin position="53"/>
        <end position="435"/>
    </location>
</feature>
<dbReference type="GO" id="GO:0090307">
    <property type="term" value="P:mitotic spindle assembly"/>
    <property type="evidence" value="ECO:0007669"/>
    <property type="project" value="EnsemblFungi"/>
</dbReference>
<evidence type="ECO:0000256" key="5">
    <source>
        <dbReference type="ARBA" id="ARBA00023175"/>
    </source>
</evidence>
<dbReference type="InParanoid" id="A5DZK2"/>
<feature type="region of interest" description="Disordered" evidence="8">
    <location>
        <begin position="710"/>
        <end position="804"/>
    </location>
</feature>
<dbReference type="GO" id="GO:1990023">
    <property type="term" value="C:mitotic spindle midzone"/>
    <property type="evidence" value="ECO:0007669"/>
    <property type="project" value="EnsemblFungi"/>
</dbReference>
<dbReference type="FunFam" id="3.40.850.10:FF:000053">
    <property type="entry name" value="Kinesin family"/>
    <property type="match status" value="1"/>
</dbReference>
<dbReference type="EMBL" id="CH981526">
    <property type="protein sequence ID" value="EDK44610.1"/>
    <property type="molecule type" value="Genomic_DNA"/>
</dbReference>
<dbReference type="GO" id="GO:0000132">
    <property type="term" value="P:establishment of mitotic spindle orientation"/>
    <property type="evidence" value="ECO:0007669"/>
    <property type="project" value="EnsemblFungi"/>
</dbReference>
<dbReference type="InterPro" id="IPR027640">
    <property type="entry name" value="Kinesin-like_fam"/>
</dbReference>
<dbReference type="GO" id="GO:0007020">
    <property type="term" value="P:microtubule nucleation"/>
    <property type="evidence" value="ECO:0007669"/>
    <property type="project" value="EnsemblFungi"/>
</dbReference>
<dbReference type="OrthoDB" id="3176171at2759"/>
<dbReference type="eggNOG" id="KOG0242">
    <property type="taxonomic scope" value="Eukaryota"/>
</dbReference>
<dbReference type="Proteomes" id="UP000001996">
    <property type="component" value="Unassembled WGS sequence"/>
</dbReference>
<evidence type="ECO:0000256" key="6">
    <source>
        <dbReference type="PROSITE-ProRule" id="PRU00283"/>
    </source>
</evidence>
<dbReference type="Gene3D" id="3.40.850.10">
    <property type="entry name" value="Kinesin motor domain"/>
    <property type="match status" value="1"/>
</dbReference>
<dbReference type="SUPFAM" id="SSF52540">
    <property type="entry name" value="P-loop containing nucleoside triphosphate hydrolases"/>
    <property type="match status" value="1"/>
</dbReference>
<dbReference type="AlphaFoldDB" id="A5DZK2"/>
<keyword evidence="11" id="KW-1185">Reference proteome</keyword>
<dbReference type="PROSITE" id="PS00411">
    <property type="entry name" value="KINESIN_MOTOR_1"/>
    <property type="match status" value="1"/>
</dbReference>
<dbReference type="GO" id="GO:0070462">
    <property type="term" value="P:plus-end specific microtubule depolymerization"/>
    <property type="evidence" value="ECO:0007669"/>
    <property type="project" value="EnsemblFungi"/>
</dbReference>
<dbReference type="GO" id="GO:0045144">
    <property type="term" value="P:meiotic sister chromatid segregation"/>
    <property type="evidence" value="ECO:0007669"/>
    <property type="project" value="EnsemblFungi"/>
</dbReference>
<keyword evidence="1 7" id="KW-0493">Microtubule</keyword>
<dbReference type="InterPro" id="IPR036961">
    <property type="entry name" value="Kinesin_motor_dom_sf"/>
</dbReference>
<dbReference type="PANTHER" id="PTHR47968:SF13">
    <property type="entry name" value="KINESIN-LIKE PROTEIN KIF19 ISOFORM X1"/>
    <property type="match status" value="1"/>
</dbReference>
<keyword evidence="2 6" id="KW-0547">Nucleotide-binding</keyword>
<evidence type="ECO:0000313" key="10">
    <source>
        <dbReference type="EMBL" id="EDK44610.1"/>
    </source>
</evidence>
<dbReference type="CDD" id="cd01370">
    <property type="entry name" value="KISc_KIP3_like"/>
    <property type="match status" value="1"/>
</dbReference>
<dbReference type="GO" id="GO:0031115">
    <property type="term" value="P:negative regulation of microtubule polymerization"/>
    <property type="evidence" value="ECO:0007669"/>
    <property type="project" value="EnsemblFungi"/>
</dbReference>
<dbReference type="GO" id="GO:0005524">
    <property type="term" value="F:ATP binding"/>
    <property type="evidence" value="ECO:0007669"/>
    <property type="project" value="UniProtKB-UniRule"/>
</dbReference>
<dbReference type="GO" id="GO:0000776">
    <property type="term" value="C:kinetochore"/>
    <property type="evidence" value="ECO:0007669"/>
    <property type="project" value="EnsemblFungi"/>
</dbReference>
<name>A5DZK2_LODEL</name>
<dbReference type="SMART" id="SM00129">
    <property type="entry name" value="KISc"/>
    <property type="match status" value="1"/>
</dbReference>
<dbReference type="InterPro" id="IPR027417">
    <property type="entry name" value="P-loop_NTPase"/>
</dbReference>
<dbReference type="Pfam" id="PF00225">
    <property type="entry name" value="Kinesin"/>
    <property type="match status" value="1"/>
</dbReference>
<evidence type="ECO:0000256" key="1">
    <source>
        <dbReference type="ARBA" id="ARBA00022701"/>
    </source>
</evidence>
<evidence type="ECO:0000256" key="8">
    <source>
        <dbReference type="SAM" id="MobiDB-lite"/>
    </source>
</evidence>
<dbReference type="GO" id="GO:0099606">
    <property type="term" value="P:microtubule plus-end directed mitotic chromosome migration"/>
    <property type="evidence" value="ECO:0007669"/>
    <property type="project" value="EnsemblFungi"/>
</dbReference>
<dbReference type="GO" id="GO:0007079">
    <property type="term" value="P:mitotic chromosome movement towards spindle pole"/>
    <property type="evidence" value="ECO:0007669"/>
    <property type="project" value="EnsemblFungi"/>
</dbReference>